<dbReference type="PANTHER" id="PTHR21562">
    <property type="entry name" value="NOTUM-RELATED"/>
    <property type="match status" value="1"/>
</dbReference>
<keyword evidence="8" id="KW-0961">Cell wall biogenesis/degradation</keyword>
<dbReference type="InterPro" id="IPR004963">
    <property type="entry name" value="PAE/NOTUM"/>
</dbReference>
<evidence type="ECO:0000256" key="1">
    <source>
        <dbReference type="ARBA" id="ARBA00003534"/>
    </source>
</evidence>
<dbReference type="EMBL" id="OU466861">
    <property type="protein sequence ID" value="CAH2063138.1"/>
    <property type="molecule type" value="Genomic_DNA"/>
</dbReference>
<evidence type="ECO:0000256" key="2">
    <source>
        <dbReference type="ARBA" id="ARBA00004191"/>
    </source>
</evidence>
<dbReference type="GO" id="GO:0046872">
    <property type="term" value="F:metal ion binding"/>
    <property type="evidence" value="ECO:0007669"/>
    <property type="project" value="UniProtKB-KW"/>
</dbReference>
<keyword evidence="4" id="KW-0964">Secreted</keyword>
<dbReference type="Proteomes" id="UP000836841">
    <property type="component" value="Chromosome 5"/>
</dbReference>
<protein>
    <recommendedName>
        <fullName evidence="12">Pectin acetylesterase</fullName>
    </recommendedName>
</protein>
<feature type="transmembrane region" description="Helical" evidence="9">
    <location>
        <begin position="279"/>
        <end position="297"/>
    </location>
</feature>
<accession>A0AAU9SC08</accession>
<gene>
    <name evidence="10" type="ORF">TAV2_LOCUS16612</name>
</gene>
<keyword evidence="11" id="KW-1185">Reference proteome</keyword>
<dbReference type="InterPro" id="IPR019793">
    <property type="entry name" value="Peroxidases_heam-ligand_BS"/>
</dbReference>
<evidence type="ECO:0000256" key="7">
    <source>
        <dbReference type="ARBA" id="ARBA00023004"/>
    </source>
</evidence>
<evidence type="ECO:0000256" key="8">
    <source>
        <dbReference type="ARBA" id="ARBA00023316"/>
    </source>
</evidence>
<keyword evidence="5" id="KW-0479">Metal-binding</keyword>
<dbReference type="PANTHER" id="PTHR21562:SF88">
    <property type="entry name" value="PECTIN ACETYLESTERASE"/>
    <property type="match status" value="1"/>
</dbReference>
<dbReference type="AlphaFoldDB" id="A0AAU9SC08"/>
<comment type="subcellular location">
    <subcellularLocation>
        <location evidence="2">Secreted</location>
        <location evidence="2">Cell wall</location>
    </subcellularLocation>
</comment>
<evidence type="ECO:0008006" key="12">
    <source>
        <dbReference type="Google" id="ProtNLM"/>
    </source>
</evidence>
<dbReference type="Pfam" id="PF03283">
    <property type="entry name" value="PAE"/>
    <property type="match status" value="3"/>
</dbReference>
<dbReference type="GO" id="GO:0052793">
    <property type="term" value="F:pectin acetylesterase activity"/>
    <property type="evidence" value="ECO:0007669"/>
    <property type="project" value="TreeGrafter"/>
</dbReference>
<sequence>MDVPGWDAPWLSSRSWGGGWCNNHRSCVYRKTSRRGSSNFMEKALAFTGILSNKSEENPDFFNWNRIKLRYCDGASFAGDSQDESSQIFYRGQRIWQVAMEEFMSLGMQKADQNLQNNLSSTCTNHMDPTSIQESLAPPSADPGGTWKACKFDHSQCNSSQIQFFQEFRNQMVLAVKSFSESEQNGVFINSCFAHCQSERQDTWFAQDSPQLNGKRVAEYVGDWYFDRSKHCESNSYSSRDLSFFKSLSGLSSVDRAHPQILSLVEDTVSISFKFDRNLVVFAAFPGAPGIGFVAPAEKMRSILLWIAVAVCSLGSVAAVIQSGSSDGFREPRDTETAISFLENESIASKASMVPLTLIQGADSKGAVCLDGTLPGYHLDRGFGSGANSWLIHLEGGGWCNNHSSCVYRKTTRRGSSRFMEKALNFTGILSNKPQENPGFFNWNRIKLRYCDGASFVGDSQDEGSQLFYRGQRIWQVAMEEFMSLGMQKADQALLSGCSAGGLASILHCDEFRELLPNSTKVKCLSDAGMFLDAVDVSGGHSLRNMFQGVVAVQKLGKDLSSTCTNHLDPTSCFFPQNLVSDIKTPTFLLNTAYDSWQIRQSLAPSSADPGRIWKACTSDISHCNSSQIQFFQEFRNQMVLVINSFSESDQNGVFINSCFAHCQSERQDTWFAQDSPQLNGKWFSNSS</sequence>
<evidence type="ECO:0000256" key="3">
    <source>
        <dbReference type="ARBA" id="ARBA00005784"/>
    </source>
</evidence>
<keyword evidence="4" id="KW-0134">Cell wall</keyword>
<comment type="function">
    <text evidence="1">Hydrolyzes acetyl esters in homogalacturonan regions of pectin. In type I primary cell wall, galacturonic acid residues of pectin can be acetylated at the O-2 and O-3 positions. Decreasing the degree of acetylation of pectin gels in vitro alters their physical properties.</text>
</comment>
<organism evidence="10 11">
    <name type="scientific">Thlaspi arvense</name>
    <name type="common">Field penny-cress</name>
    <dbReference type="NCBI Taxonomy" id="13288"/>
    <lineage>
        <taxon>Eukaryota</taxon>
        <taxon>Viridiplantae</taxon>
        <taxon>Streptophyta</taxon>
        <taxon>Embryophyta</taxon>
        <taxon>Tracheophyta</taxon>
        <taxon>Spermatophyta</taxon>
        <taxon>Magnoliopsida</taxon>
        <taxon>eudicotyledons</taxon>
        <taxon>Gunneridae</taxon>
        <taxon>Pentapetalae</taxon>
        <taxon>rosids</taxon>
        <taxon>malvids</taxon>
        <taxon>Brassicales</taxon>
        <taxon>Brassicaceae</taxon>
        <taxon>Thlaspideae</taxon>
        <taxon>Thlaspi</taxon>
    </lineage>
</organism>
<keyword evidence="6" id="KW-0560">Oxidoreductase</keyword>
<keyword evidence="7" id="KW-0408">Iron</keyword>
<reference evidence="10 11" key="1">
    <citation type="submission" date="2022-03" db="EMBL/GenBank/DDBJ databases">
        <authorList>
            <person name="Nunn A."/>
            <person name="Chopra R."/>
            <person name="Nunn A."/>
            <person name="Contreras Garrido A."/>
        </authorList>
    </citation>
    <scope>NUCLEOTIDE SEQUENCE [LARGE SCALE GENOMIC DNA]</scope>
</reference>
<evidence type="ECO:0000256" key="4">
    <source>
        <dbReference type="ARBA" id="ARBA00022512"/>
    </source>
</evidence>
<keyword evidence="9" id="KW-1133">Transmembrane helix</keyword>
<evidence type="ECO:0000256" key="5">
    <source>
        <dbReference type="ARBA" id="ARBA00022723"/>
    </source>
</evidence>
<dbReference type="GO" id="GO:0009505">
    <property type="term" value="C:plant-type cell wall"/>
    <property type="evidence" value="ECO:0007669"/>
    <property type="project" value="TreeGrafter"/>
</dbReference>
<evidence type="ECO:0000256" key="6">
    <source>
        <dbReference type="ARBA" id="ARBA00023002"/>
    </source>
</evidence>
<evidence type="ECO:0000313" key="11">
    <source>
        <dbReference type="Proteomes" id="UP000836841"/>
    </source>
</evidence>
<feature type="transmembrane region" description="Helical" evidence="9">
    <location>
        <begin position="303"/>
        <end position="321"/>
    </location>
</feature>
<evidence type="ECO:0000313" key="10">
    <source>
        <dbReference type="EMBL" id="CAH2063138.1"/>
    </source>
</evidence>
<evidence type="ECO:0000256" key="9">
    <source>
        <dbReference type="SAM" id="Phobius"/>
    </source>
</evidence>
<dbReference type="GO" id="GO:0016491">
    <property type="term" value="F:oxidoreductase activity"/>
    <property type="evidence" value="ECO:0007669"/>
    <property type="project" value="UniProtKB-KW"/>
</dbReference>
<name>A0AAU9SC08_THLAR</name>
<dbReference type="GO" id="GO:0071555">
    <property type="term" value="P:cell wall organization"/>
    <property type="evidence" value="ECO:0007669"/>
    <property type="project" value="UniProtKB-KW"/>
</dbReference>
<dbReference type="PROSITE" id="PS00435">
    <property type="entry name" value="PEROXIDASE_1"/>
    <property type="match status" value="1"/>
</dbReference>
<comment type="similarity">
    <text evidence="3">Belongs to the pectinacetylesterase family.</text>
</comment>
<keyword evidence="9" id="KW-0812">Transmembrane</keyword>
<proteinExistence type="inferred from homology"/>
<keyword evidence="9" id="KW-0472">Membrane</keyword>